<keyword evidence="1" id="KW-0175">Coiled coil</keyword>
<dbReference type="InParanoid" id="G4ZD98"/>
<gene>
    <name evidence="3" type="ORF">PHYSODRAFT_300161</name>
</gene>
<dbReference type="KEGG" id="psoj:PHYSODRAFT_300161"/>
<feature type="coiled-coil region" evidence="1">
    <location>
        <begin position="98"/>
        <end position="142"/>
    </location>
</feature>
<organism evidence="3 4">
    <name type="scientific">Phytophthora sojae (strain P6497)</name>
    <name type="common">Soybean stem and root rot agent</name>
    <name type="synonym">Phytophthora megasperma f. sp. glycines</name>
    <dbReference type="NCBI Taxonomy" id="1094619"/>
    <lineage>
        <taxon>Eukaryota</taxon>
        <taxon>Sar</taxon>
        <taxon>Stramenopiles</taxon>
        <taxon>Oomycota</taxon>
        <taxon>Peronosporomycetes</taxon>
        <taxon>Peronosporales</taxon>
        <taxon>Peronosporaceae</taxon>
        <taxon>Phytophthora</taxon>
    </lineage>
</organism>
<reference evidence="3 4" key="1">
    <citation type="journal article" date="2006" name="Science">
        <title>Phytophthora genome sequences uncover evolutionary origins and mechanisms of pathogenesis.</title>
        <authorList>
            <person name="Tyler B.M."/>
            <person name="Tripathy S."/>
            <person name="Zhang X."/>
            <person name="Dehal P."/>
            <person name="Jiang R.H."/>
            <person name="Aerts A."/>
            <person name="Arredondo F.D."/>
            <person name="Baxter L."/>
            <person name="Bensasson D."/>
            <person name="Beynon J.L."/>
            <person name="Chapman J."/>
            <person name="Damasceno C.M."/>
            <person name="Dorrance A.E."/>
            <person name="Dou D."/>
            <person name="Dickerman A.W."/>
            <person name="Dubchak I.L."/>
            <person name="Garbelotto M."/>
            <person name="Gijzen M."/>
            <person name="Gordon S.G."/>
            <person name="Govers F."/>
            <person name="Grunwald N.J."/>
            <person name="Huang W."/>
            <person name="Ivors K.L."/>
            <person name="Jones R.W."/>
            <person name="Kamoun S."/>
            <person name="Krampis K."/>
            <person name="Lamour K.H."/>
            <person name="Lee M.K."/>
            <person name="McDonald W.H."/>
            <person name="Medina M."/>
            <person name="Meijer H.J."/>
            <person name="Nordberg E.K."/>
            <person name="Maclean D.J."/>
            <person name="Ospina-Giraldo M.D."/>
            <person name="Morris P.F."/>
            <person name="Phuntumart V."/>
            <person name="Putnam N.H."/>
            <person name="Rash S."/>
            <person name="Rose J.K."/>
            <person name="Sakihama Y."/>
            <person name="Salamov A.A."/>
            <person name="Savidor A."/>
            <person name="Scheuring C.F."/>
            <person name="Smith B.M."/>
            <person name="Sobral B.W."/>
            <person name="Terry A."/>
            <person name="Torto-Alalibo T.A."/>
            <person name="Win J."/>
            <person name="Xu Z."/>
            <person name="Zhang H."/>
            <person name="Grigoriev I.V."/>
            <person name="Rokhsar D.S."/>
            <person name="Boore J.L."/>
        </authorList>
    </citation>
    <scope>NUCLEOTIDE SEQUENCE [LARGE SCALE GENOMIC DNA]</scope>
    <source>
        <strain evidence="3 4">P6497</strain>
    </source>
</reference>
<dbReference type="GeneID" id="20641825"/>
<evidence type="ECO:0000256" key="1">
    <source>
        <dbReference type="SAM" id="Coils"/>
    </source>
</evidence>
<keyword evidence="4" id="KW-1185">Reference proteome</keyword>
<evidence type="ECO:0000313" key="3">
    <source>
        <dbReference type="EMBL" id="EGZ16903.1"/>
    </source>
</evidence>
<accession>G4ZD98</accession>
<feature type="region of interest" description="Disordered" evidence="2">
    <location>
        <begin position="41"/>
        <end position="66"/>
    </location>
</feature>
<dbReference type="AlphaFoldDB" id="G4ZD98"/>
<sequence>MQLAGLVSVVPVAAASTRHVQAVAPEALRVRVLRQLRQAVQETDPAADEVDTSSADAVEAPAPDASCPDSVMAQVKGIMTRLTEIGGYDVEHPDALTQAKLRKEYRALEQQLDACLSSEDYAHELKREELAWEEKNAAANEQALRDVRRCLPVLVRSTSEAVLKSTKSPTGRPLPPAMARRFKRTTVLGLLRASPASTAQMHPSAIVHLNYIGLNLTERRALHAHLRQTAQLWEASPRNALTQQKIDWYSGLVYELKRAITSYDKHMERNGVPGSQTGTGDLYEEDLGWPEGEVYADAVSAVKCGLPVDETALHAST</sequence>
<dbReference type="Proteomes" id="UP000002640">
    <property type="component" value="Unassembled WGS sequence"/>
</dbReference>
<dbReference type="RefSeq" id="XP_009525961.1">
    <property type="nucleotide sequence ID" value="XM_009527666.1"/>
</dbReference>
<evidence type="ECO:0000313" key="4">
    <source>
        <dbReference type="Proteomes" id="UP000002640"/>
    </source>
</evidence>
<name>G4ZD98_PHYSP</name>
<dbReference type="STRING" id="1094619.G4ZD98"/>
<proteinExistence type="predicted"/>
<evidence type="ECO:0000256" key="2">
    <source>
        <dbReference type="SAM" id="MobiDB-lite"/>
    </source>
</evidence>
<protein>
    <submittedName>
        <fullName evidence="3">Uncharacterized protein</fullName>
    </submittedName>
</protein>
<dbReference type="EMBL" id="JH159154">
    <property type="protein sequence ID" value="EGZ16903.1"/>
    <property type="molecule type" value="Genomic_DNA"/>
</dbReference>